<dbReference type="EMBL" id="HF935427">
    <property type="protein sequence ID" value="CCX30167.1"/>
    <property type="molecule type" value="Genomic_DNA"/>
</dbReference>
<organism evidence="1 2">
    <name type="scientific">Pyronema omphalodes (strain CBS 100304)</name>
    <name type="common">Pyronema confluens</name>
    <dbReference type="NCBI Taxonomy" id="1076935"/>
    <lineage>
        <taxon>Eukaryota</taxon>
        <taxon>Fungi</taxon>
        <taxon>Dikarya</taxon>
        <taxon>Ascomycota</taxon>
        <taxon>Pezizomycotina</taxon>
        <taxon>Pezizomycetes</taxon>
        <taxon>Pezizales</taxon>
        <taxon>Pyronemataceae</taxon>
        <taxon>Pyronema</taxon>
    </lineage>
</organism>
<name>U4LF46_PYROM</name>
<protein>
    <submittedName>
        <fullName evidence="1">Uncharacterized protein</fullName>
    </submittedName>
</protein>
<evidence type="ECO:0000313" key="1">
    <source>
        <dbReference type="EMBL" id="CCX30167.1"/>
    </source>
</evidence>
<keyword evidence="2" id="KW-1185">Reference proteome</keyword>
<gene>
    <name evidence="1" type="ORF">PCON_08269</name>
</gene>
<accession>U4LF46</accession>
<dbReference type="Proteomes" id="UP000018144">
    <property type="component" value="Unassembled WGS sequence"/>
</dbReference>
<reference evidence="1 2" key="1">
    <citation type="journal article" date="2013" name="PLoS Genet.">
        <title>The genome and development-dependent transcriptomes of Pyronema confluens: a window into fungal evolution.</title>
        <authorList>
            <person name="Traeger S."/>
            <person name="Altegoer F."/>
            <person name="Freitag M."/>
            <person name="Gabaldon T."/>
            <person name="Kempken F."/>
            <person name="Kumar A."/>
            <person name="Marcet-Houben M."/>
            <person name="Poggeler S."/>
            <person name="Stajich J.E."/>
            <person name="Nowrousian M."/>
        </authorList>
    </citation>
    <scope>NUCLEOTIDE SEQUENCE [LARGE SCALE GENOMIC DNA]</scope>
    <source>
        <strain evidence="2">CBS 100304</strain>
        <tissue evidence="1">Vegetative mycelium</tissue>
    </source>
</reference>
<dbReference type="AlphaFoldDB" id="U4LF46"/>
<sequence length="66" mass="7222">MANMEETLGEVMVGDERNDSLLSTISRKDATIASQKAAIEKAKRVLGDALGIREKEPVDDDDDDDE</sequence>
<proteinExistence type="predicted"/>
<evidence type="ECO:0000313" key="2">
    <source>
        <dbReference type="Proteomes" id="UP000018144"/>
    </source>
</evidence>